<dbReference type="InterPro" id="IPR006311">
    <property type="entry name" value="TAT_signal"/>
</dbReference>
<dbReference type="SUPFAM" id="SSF56300">
    <property type="entry name" value="Metallo-dependent phosphatases"/>
    <property type="match status" value="1"/>
</dbReference>
<keyword evidence="1" id="KW-0547">Nucleotide-binding</keyword>
<dbReference type="RefSeq" id="WP_172236726.1">
    <property type="nucleotide sequence ID" value="NZ_JABFDP010000011.1"/>
</dbReference>
<dbReference type="InterPro" id="IPR041829">
    <property type="entry name" value="SoxB_N"/>
</dbReference>
<keyword evidence="4" id="KW-1185">Reference proteome</keyword>
<dbReference type="InterPro" id="IPR006179">
    <property type="entry name" value="5_nucleotidase/apyrase"/>
</dbReference>
<dbReference type="InterPro" id="IPR008334">
    <property type="entry name" value="5'-Nucleotdase_C"/>
</dbReference>
<protein>
    <submittedName>
        <fullName evidence="3">Thiosulfohydrolase SoxB</fullName>
    </submittedName>
</protein>
<gene>
    <name evidence="3" type="primary">soxB</name>
    <name evidence="3" type="ORF">JQ619_28245</name>
</gene>
<accession>A0ABS5GE94</accession>
<dbReference type="Gene3D" id="3.60.21.10">
    <property type="match status" value="1"/>
</dbReference>
<reference evidence="4" key="1">
    <citation type="journal article" date="2021" name="ISME J.">
        <title>Evolutionary origin and ecological implication of a unique nif island in free-living Bradyrhizobium lineages.</title>
        <authorList>
            <person name="Tao J."/>
        </authorList>
    </citation>
    <scope>NUCLEOTIDE SEQUENCE [LARGE SCALE GENOMIC DNA]</scope>
    <source>
        <strain evidence="4">SZCCT0094</strain>
    </source>
</reference>
<feature type="domain" description="5'-Nucleotidase C-terminal" evidence="2">
    <location>
        <begin position="396"/>
        <end position="534"/>
    </location>
</feature>
<evidence type="ECO:0000313" key="4">
    <source>
        <dbReference type="Proteomes" id="UP001314635"/>
    </source>
</evidence>
<dbReference type="Gene3D" id="3.90.780.10">
    <property type="entry name" value="5'-Nucleotidase, C-terminal domain"/>
    <property type="match status" value="1"/>
</dbReference>
<dbReference type="PANTHER" id="PTHR11575:SF42">
    <property type="entry name" value="SULFUR OXIDATION PROTEIN SOXB"/>
    <property type="match status" value="1"/>
</dbReference>
<dbReference type="SUPFAM" id="SSF55816">
    <property type="entry name" value="5'-nucleotidase (syn. UDP-sugar hydrolase), C-terminal domain"/>
    <property type="match status" value="1"/>
</dbReference>
<name>A0ABS5GE94_9BRAD</name>
<comment type="caution">
    <text evidence="3">The sequence shown here is derived from an EMBL/GenBank/DDBJ whole genome shotgun (WGS) entry which is preliminary data.</text>
</comment>
<dbReference type="PANTHER" id="PTHR11575">
    <property type="entry name" value="5'-NUCLEOTIDASE-RELATED"/>
    <property type="match status" value="1"/>
</dbReference>
<sequence>MISRREFVQVALAAAALTGGASLAGTSRAFAQQKLTEKELLAFDPLGNVTLVHVTDIHGQLMPLYFREPSTNLGVGDAKGQPPHVTGKEFLTRFGIAPGSSSAYALTSEDFEALAKTYGRIGGLDRAATVIKAIRAERGDKVVLLDGGDTWQGSWSSLQTRGQDMIDCMALLKPDAMTGHWEFTYGTERVKQAVDGLGFPFLGLNIRDTEWNEPAFEASTMIERGGVKIAVLGQAFPYTPVANPRWMIPNWSFGVREEDVQTQVDKARKAGAGLVVLLSHNGFDVDRKLASRVKGLDVILTGHTHDALPEAVKVGKTLLIASGSSGKFVSRLDLDVKDGEVKAYRYRLIPLFSDVITPDTAMAAKIAEVRKPFAADLGRALGRTETLLYRRGNFNGTFDDLICQALLQERDAEIALSPGFRWGTSVMPGQDITFEDVTNATAITYPAVYRMGMTGTRLKEIIEDVADNLFNVDPYYQQGGDMVRIGGMSYAIDVNKPQGQRISDMRLIKTGAVIDPAREYQVAGWASVNEGTQGPPIWEVVSGYLQRQKTVRLEPNRAVKVSGV</sequence>
<evidence type="ECO:0000313" key="3">
    <source>
        <dbReference type="EMBL" id="MBR1139653.1"/>
    </source>
</evidence>
<dbReference type="InterPro" id="IPR029052">
    <property type="entry name" value="Metallo-depent_PP-like"/>
</dbReference>
<comment type="similarity">
    <text evidence="1">Belongs to the 5'-nucleotidase family.</text>
</comment>
<organism evidence="3 4">
    <name type="scientific">Bradyrhizobium denitrificans</name>
    <dbReference type="NCBI Taxonomy" id="2734912"/>
    <lineage>
        <taxon>Bacteria</taxon>
        <taxon>Pseudomonadati</taxon>
        <taxon>Pseudomonadota</taxon>
        <taxon>Alphaproteobacteria</taxon>
        <taxon>Hyphomicrobiales</taxon>
        <taxon>Nitrobacteraceae</taxon>
        <taxon>Bradyrhizobium</taxon>
    </lineage>
</organism>
<dbReference type="PROSITE" id="PS51318">
    <property type="entry name" value="TAT"/>
    <property type="match status" value="1"/>
</dbReference>
<keyword evidence="1" id="KW-0378">Hydrolase</keyword>
<dbReference type="Gene3D" id="6.10.140.570">
    <property type="match status" value="1"/>
</dbReference>
<dbReference type="CDD" id="cd07411">
    <property type="entry name" value="MPP_SoxB_N"/>
    <property type="match status" value="1"/>
</dbReference>
<dbReference type="Pfam" id="PF02872">
    <property type="entry name" value="5_nucleotid_C"/>
    <property type="match status" value="1"/>
</dbReference>
<dbReference type="Proteomes" id="UP001314635">
    <property type="component" value="Unassembled WGS sequence"/>
</dbReference>
<dbReference type="InterPro" id="IPR036907">
    <property type="entry name" value="5'-Nucleotdase_C_sf"/>
</dbReference>
<dbReference type="InterPro" id="IPR030998">
    <property type="entry name" value="Thiosulf_SoxB"/>
</dbReference>
<evidence type="ECO:0000259" key="2">
    <source>
        <dbReference type="Pfam" id="PF02872"/>
    </source>
</evidence>
<dbReference type="PRINTS" id="PR01607">
    <property type="entry name" value="APYRASEFAMLY"/>
</dbReference>
<dbReference type="NCBIfam" id="TIGR04486">
    <property type="entry name" value="thiosulf_SoxB"/>
    <property type="match status" value="1"/>
</dbReference>
<dbReference type="EMBL" id="JAFCLK010000031">
    <property type="protein sequence ID" value="MBR1139653.1"/>
    <property type="molecule type" value="Genomic_DNA"/>
</dbReference>
<evidence type="ECO:0000256" key="1">
    <source>
        <dbReference type="RuleBase" id="RU362119"/>
    </source>
</evidence>
<proteinExistence type="inferred from homology"/>